<proteinExistence type="inferred from homology"/>
<comment type="subcellular location">
    <subcellularLocation>
        <location evidence="1">Golgi apparatus membrane</location>
        <topology evidence="1">Single-pass type II membrane protein</topology>
    </subcellularLocation>
</comment>
<dbReference type="EMBL" id="JADBGQ010000003">
    <property type="protein sequence ID" value="KAG5403462.1"/>
    <property type="molecule type" value="Genomic_DNA"/>
</dbReference>
<keyword evidence="3" id="KW-0328">Glycosyltransferase</keyword>
<keyword evidence="6" id="KW-0333">Golgi apparatus</keyword>
<gene>
    <name evidence="8" type="primary">A03p010280.1_BraROA</name>
    <name evidence="8" type="ORF">IGI04_009581</name>
</gene>
<evidence type="ECO:0000259" key="7">
    <source>
        <dbReference type="Pfam" id="PF03016"/>
    </source>
</evidence>
<comment type="caution">
    <text evidence="8">The sequence shown here is derived from an EMBL/GenBank/DDBJ whole genome shotgun (WGS) entry which is preliminary data.</text>
</comment>
<evidence type="ECO:0000256" key="1">
    <source>
        <dbReference type="ARBA" id="ARBA00004323"/>
    </source>
</evidence>
<evidence type="ECO:0000256" key="6">
    <source>
        <dbReference type="ARBA" id="ARBA00023034"/>
    </source>
</evidence>
<keyword evidence="5" id="KW-0735">Signal-anchor</keyword>
<name>A0ABQ7MXU8_BRACM</name>
<sequence length="846" mass="94484">MKHSNFVSMKFSLATALLLLIILLFYQHLSSLNLNLITLSSLSHATSLAPSPSPSMSMEFSILSSNVTLTPGAQKKEKKRNRIEKGLAKSRAAIREAMTSKKYAFEKEKTFVPRGTICICRPNSLSGPKIEKPTNIISLDAGEASGGRRRALNSISCYSSSSDRSPPCSNRFRRSWLRFGVWGSRSVTFLGSPCFSIMPVSFSHPQTFRSTPRQCRRPFPPSLPHLVPGRGNLYPCVCGVPLFSKDSVPISCYLIRSSHSRTSPTRSSLTNAEVDGPLRDSEEIHCAALPLCLFVGPIFSGGPSSPLAEAHHPWLDGRVSIAARVSIPDVCIHSFPSLNQSSWVGPRVITNWAWTANLPYCYSPQTSYTEPRNTVLLLKVPTVLILLKNVVLVLTCLIRISGGFTGALLLRIIAYYLVKKSLSVDSPRPFPFHSCSSFEERIFPPYLLPMEEDVFSASLPSFGFSFITGLLSCVAVCTGPEDATEITMCCLAGKGWPSTSHYVTKFQLSGSVGYAPSTHPSFVLNSLSSSFEDLSFLICIEGQFVDEMERGMSPFAASHPDEAHTFLLPVSVANVVEYLYHPLVTYSREQLHKVFLDYVSVVTHKYPYWNRSLGADHFFVSCHDWAPEVSGSDPELLKNMIRVLCNANTSEGFMPQRDVSIPEINIPLGQLGPPRLSNSSGHDRPILAFFAGRVHGNIRKILLQHWKDKDDEVQVHEYLPRKEDYFKLMAKARFCLCPSGYEVASPRVVATISLGCVPVIISDHYALPFSDVLDWSKFTIHVPSEKIPEIKTILKSVSLRRYKVLQRRVLQVQRHFVINRPSQPFDMLRMILHSVWLRRLNMRVHV</sequence>
<dbReference type="PANTHER" id="PTHR11062:SF377">
    <property type="entry name" value="EXOSTOSIN GT47 DOMAIN-CONTAINING PROTEIN"/>
    <property type="match status" value="1"/>
</dbReference>
<feature type="domain" description="Exostosin GT47" evidence="7">
    <location>
        <begin position="549"/>
        <end position="797"/>
    </location>
</feature>
<evidence type="ECO:0000256" key="4">
    <source>
        <dbReference type="ARBA" id="ARBA00022679"/>
    </source>
</evidence>
<keyword evidence="9" id="KW-1185">Reference proteome</keyword>
<dbReference type="InterPro" id="IPR040911">
    <property type="entry name" value="Exostosin_GT47"/>
</dbReference>
<evidence type="ECO:0000313" key="8">
    <source>
        <dbReference type="EMBL" id="KAG5403462.1"/>
    </source>
</evidence>
<dbReference type="InterPro" id="IPR004263">
    <property type="entry name" value="Exostosin"/>
</dbReference>
<keyword evidence="4" id="KW-0808">Transferase</keyword>
<evidence type="ECO:0000256" key="2">
    <source>
        <dbReference type="ARBA" id="ARBA00010271"/>
    </source>
</evidence>
<keyword evidence="5" id="KW-0812">Transmembrane</keyword>
<evidence type="ECO:0000313" key="9">
    <source>
        <dbReference type="Proteomes" id="UP000823674"/>
    </source>
</evidence>
<reference evidence="8 9" key="1">
    <citation type="submission" date="2021-03" db="EMBL/GenBank/DDBJ databases">
        <authorList>
            <person name="King G.J."/>
            <person name="Bancroft I."/>
            <person name="Baten A."/>
            <person name="Bloomfield J."/>
            <person name="Borpatragohain P."/>
            <person name="He Z."/>
            <person name="Irish N."/>
            <person name="Irwin J."/>
            <person name="Liu K."/>
            <person name="Mauleon R.P."/>
            <person name="Moore J."/>
            <person name="Morris R."/>
            <person name="Ostergaard L."/>
            <person name="Wang B."/>
            <person name="Wells R."/>
        </authorList>
    </citation>
    <scope>NUCLEOTIDE SEQUENCE [LARGE SCALE GENOMIC DNA]</scope>
    <source>
        <strain evidence="8">R-o-18</strain>
        <tissue evidence="8">Leaf</tissue>
    </source>
</reference>
<dbReference type="Proteomes" id="UP000823674">
    <property type="component" value="Chromosome A03"/>
</dbReference>
<evidence type="ECO:0000256" key="3">
    <source>
        <dbReference type="ARBA" id="ARBA00022676"/>
    </source>
</evidence>
<dbReference type="Pfam" id="PF03016">
    <property type="entry name" value="Exostosin_GT47"/>
    <property type="match status" value="1"/>
</dbReference>
<accession>A0ABQ7MXU8</accession>
<protein>
    <recommendedName>
        <fullName evidence="7">Exostosin GT47 domain-containing protein</fullName>
    </recommendedName>
</protein>
<evidence type="ECO:0000256" key="5">
    <source>
        <dbReference type="ARBA" id="ARBA00022968"/>
    </source>
</evidence>
<comment type="similarity">
    <text evidence="2">Belongs to the glycosyltransferase 47 family.</text>
</comment>
<organism evidence="8 9">
    <name type="scientific">Brassica rapa subsp. trilocularis</name>
    <dbReference type="NCBI Taxonomy" id="1813537"/>
    <lineage>
        <taxon>Eukaryota</taxon>
        <taxon>Viridiplantae</taxon>
        <taxon>Streptophyta</taxon>
        <taxon>Embryophyta</taxon>
        <taxon>Tracheophyta</taxon>
        <taxon>Spermatophyta</taxon>
        <taxon>Magnoliopsida</taxon>
        <taxon>eudicotyledons</taxon>
        <taxon>Gunneridae</taxon>
        <taxon>Pentapetalae</taxon>
        <taxon>rosids</taxon>
        <taxon>malvids</taxon>
        <taxon>Brassicales</taxon>
        <taxon>Brassicaceae</taxon>
        <taxon>Brassiceae</taxon>
        <taxon>Brassica</taxon>
    </lineage>
</organism>
<dbReference type="PANTHER" id="PTHR11062">
    <property type="entry name" value="EXOSTOSIN HEPARAN SULFATE GLYCOSYLTRANSFERASE -RELATED"/>
    <property type="match status" value="1"/>
</dbReference>